<dbReference type="InterPro" id="IPR029060">
    <property type="entry name" value="PIN-like_dom_sf"/>
</dbReference>
<reference evidence="2 3" key="1">
    <citation type="submission" date="2024-03" db="EMBL/GenBank/DDBJ databases">
        <title>The genome assembly and annotation of the cricket Gryllus longicercus Weissman &amp; Gray.</title>
        <authorList>
            <person name="Szrajer S."/>
            <person name="Gray D."/>
            <person name="Ylla G."/>
        </authorList>
    </citation>
    <scope>NUCLEOTIDE SEQUENCE [LARGE SCALE GENOMIC DNA]</scope>
    <source>
        <strain evidence="2">DAG 2021-001</strain>
        <tissue evidence="2">Whole body minus gut</tissue>
    </source>
</reference>
<evidence type="ECO:0000313" key="2">
    <source>
        <dbReference type="EMBL" id="KAK7863645.1"/>
    </source>
</evidence>
<gene>
    <name evidence="2" type="ORF">R5R35_006179</name>
</gene>
<dbReference type="AlphaFoldDB" id="A0AAN9VKP8"/>
<dbReference type="SUPFAM" id="SSF88723">
    <property type="entry name" value="PIN domain-like"/>
    <property type="match status" value="1"/>
</dbReference>
<comment type="similarity">
    <text evidence="1">Belongs to the constitutive coactivator of PPAR-gamma family.</text>
</comment>
<dbReference type="PANTHER" id="PTHR15976:SF16">
    <property type="entry name" value="ASTEROID DOMAIN-CONTAINING PROTEIN"/>
    <property type="match status" value="1"/>
</dbReference>
<keyword evidence="3" id="KW-1185">Reference proteome</keyword>
<evidence type="ECO:0000313" key="3">
    <source>
        <dbReference type="Proteomes" id="UP001378592"/>
    </source>
</evidence>
<organism evidence="2 3">
    <name type="scientific">Gryllus longicercus</name>
    <dbReference type="NCBI Taxonomy" id="2509291"/>
    <lineage>
        <taxon>Eukaryota</taxon>
        <taxon>Metazoa</taxon>
        <taxon>Ecdysozoa</taxon>
        <taxon>Arthropoda</taxon>
        <taxon>Hexapoda</taxon>
        <taxon>Insecta</taxon>
        <taxon>Pterygota</taxon>
        <taxon>Neoptera</taxon>
        <taxon>Polyneoptera</taxon>
        <taxon>Orthoptera</taxon>
        <taxon>Ensifera</taxon>
        <taxon>Gryllidea</taxon>
        <taxon>Grylloidea</taxon>
        <taxon>Gryllidae</taxon>
        <taxon>Gryllinae</taxon>
        <taxon>Gryllus</taxon>
    </lineage>
</organism>
<sequence>MGIPGLDRELWSIKGCVVNVSIKELVEKYEKNVIVVDGFNFYGLYLYPKFDWVCGAFRDLVQEIRFFVESFERIGIKLVFFFVEGNLDEGSDSCGSPSWKDRRSEHIKYSQMVFTKIPKWNYHQQNVKKNREYYHTPLNALPVVLFALRHLFKCEVHFVYAGDRNDAVAYYSGNNNCLAVLGQDNYYIFYHMVPRYLSIKQLNLIKMTTVEYCPAVFARHRDLVGHLYPIFLKDGSPKPDQTDILFKIEAKFDESESVDVARKKIHDYLHGKKLKEVLDVGDLNIENARSHLDQFILNVLRYKLGFDYPVVCGPLKKWDLIKLQAQELYASGEISRCIERILMEKKYFNDCILEDFTELPPSSEVYQCLRNELYNVLLSEEPNPEDESDDSNSDDPETPDGLKIIKWNKHIPSDGVLGQPGPAGVWERKLFCVTGHSELHKYKLIKDWYMNQMACPSCELVNVKITLHTNLLQLWCKNNITSNITEKKWQLFASCISDNLQWQTLSLLPPTLVVPTVVLYYLFNVVPLRFKTKPWNFLKMWEVEVFIAQAVMLSKIDADSLSRINIEKLNRRVVNLIAFFVYGCHHVRLLIEACGHPISEHDLCVFHYFDGKLFHSFYDRAEWRRNARNLCDQETSPLFEKMKQIIIPEPLGRH</sequence>
<dbReference type="Proteomes" id="UP001378592">
    <property type="component" value="Unassembled WGS sequence"/>
</dbReference>
<dbReference type="PANTHER" id="PTHR15976">
    <property type="entry name" value="CONSTITUTIVE COACTIVATOR OF PEROXISOME PROLIFERATOR-ACTIVATED RECEPTOR GAMMA"/>
    <property type="match status" value="1"/>
</dbReference>
<protein>
    <recommendedName>
        <fullName evidence="4">Constitutive coactivator of peroxisome proliferator-activated receptor gamma</fullName>
    </recommendedName>
</protein>
<dbReference type="GO" id="GO:0005634">
    <property type="term" value="C:nucleus"/>
    <property type="evidence" value="ECO:0007669"/>
    <property type="project" value="TreeGrafter"/>
</dbReference>
<evidence type="ECO:0008006" key="4">
    <source>
        <dbReference type="Google" id="ProtNLM"/>
    </source>
</evidence>
<proteinExistence type="inferred from homology"/>
<accession>A0AAN9VKP8</accession>
<dbReference type="InterPro" id="IPR026784">
    <property type="entry name" value="Coact_PPARg"/>
</dbReference>
<evidence type="ECO:0000256" key="1">
    <source>
        <dbReference type="ARBA" id="ARBA00009495"/>
    </source>
</evidence>
<name>A0AAN9VKP8_9ORTH</name>
<comment type="caution">
    <text evidence="2">The sequence shown here is derived from an EMBL/GenBank/DDBJ whole genome shotgun (WGS) entry which is preliminary data.</text>
</comment>
<dbReference type="EMBL" id="JAZDUA010000224">
    <property type="protein sequence ID" value="KAK7863645.1"/>
    <property type="molecule type" value="Genomic_DNA"/>
</dbReference>